<dbReference type="EMBL" id="SKFH01000001">
    <property type="protein sequence ID" value="TCZ74888.1"/>
    <property type="molecule type" value="Genomic_DNA"/>
</dbReference>
<gene>
    <name evidence="2" type="ORF">E0486_00865</name>
</gene>
<reference evidence="2 3" key="1">
    <citation type="submission" date="2019-03" db="EMBL/GenBank/DDBJ databases">
        <authorList>
            <person name="Kim M.K.M."/>
        </authorList>
    </citation>
    <scope>NUCLEOTIDE SEQUENCE [LARGE SCALE GENOMIC DNA]</scope>
    <source>
        <strain evidence="2 3">17J68-15</strain>
    </source>
</reference>
<feature type="signal peptide" evidence="1">
    <location>
        <begin position="1"/>
        <end position="25"/>
    </location>
</feature>
<sequence length="311" mass="33865">MPFPTLRQRLLFLFFTLLTTHGLSAFSQEEGGRIGLPAEPQSIRFRWLAEGTLKHSALLLPIRLPNCSETFYLQFDLGAPATLFYREAVQGILVRYPAALDTAGGRLSLRDARLDRSAFSVEGAALRNYAGSGINWKKRIRIIGTAGSDLLSGRAVLLDFPAQRLKLNVDSTVTGATPVHPLLYLQGRILLPARIGGQQKLLVYDSGSSAFSLLTDSASAVKMARPGAADQQHASRSWDVTLTAHSFASSDSIGLGGKMLPLRQVSYISGTSEAQVQSMARFGIGGMAGNVLFLKQRLYLDLKRKKFTLLP</sequence>
<evidence type="ECO:0008006" key="4">
    <source>
        <dbReference type="Google" id="ProtNLM"/>
    </source>
</evidence>
<keyword evidence="3" id="KW-1185">Reference proteome</keyword>
<dbReference type="RefSeq" id="WP_131850243.1">
    <property type="nucleotide sequence ID" value="NZ_SKFH01000001.1"/>
</dbReference>
<protein>
    <recommendedName>
        <fullName evidence="4">Aspartyl protease</fullName>
    </recommendedName>
</protein>
<dbReference type="OrthoDB" id="1098576at2"/>
<name>A0A4R4EAI1_9BACT</name>
<keyword evidence="1" id="KW-0732">Signal</keyword>
<proteinExistence type="predicted"/>
<organism evidence="2 3">
    <name type="scientific">Flaviaesturariibacter aridisoli</name>
    <dbReference type="NCBI Taxonomy" id="2545761"/>
    <lineage>
        <taxon>Bacteria</taxon>
        <taxon>Pseudomonadati</taxon>
        <taxon>Bacteroidota</taxon>
        <taxon>Chitinophagia</taxon>
        <taxon>Chitinophagales</taxon>
        <taxon>Chitinophagaceae</taxon>
        <taxon>Flaviaestuariibacter</taxon>
    </lineage>
</organism>
<dbReference type="Proteomes" id="UP000295164">
    <property type="component" value="Unassembled WGS sequence"/>
</dbReference>
<evidence type="ECO:0000256" key="1">
    <source>
        <dbReference type="SAM" id="SignalP"/>
    </source>
</evidence>
<comment type="caution">
    <text evidence="2">The sequence shown here is derived from an EMBL/GenBank/DDBJ whole genome shotgun (WGS) entry which is preliminary data.</text>
</comment>
<dbReference type="AlphaFoldDB" id="A0A4R4EAI1"/>
<accession>A0A4R4EAI1</accession>
<feature type="chain" id="PRO_5020773796" description="Aspartyl protease" evidence="1">
    <location>
        <begin position="26"/>
        <end position="311"/>
    </location>
</feature>
<evidence type="ECO:0000313" key="3">
    <source>
        <dbReference type="Proteomes" id="UP000295164"/>
    </source>
</evidence>
<evidence type="ECO:0000313" key="2">
    <source>
        <dbReference type="EMBL" id="TCZ74888.1"/>
    </source>
</evidence>